<comment type="caution">
    <text evidence="2">The sequence shown here is derived from an EMBL/GenBank/DDBJ whole genome shotgun (WGS) entry which is preliminary data.</text>
</comment>
<dbReference type="InterPro" id="IPR016163">
    <property type="entry name" value="Ald_DH_C"/>
</dbReference>
<dbReference type="RefSeq" id="WP_230004839.1">
    <property type="nucleotide sequence ID" value="NZ_CP087134.1"/>
</dbReference>
<proteinExistence type="predicted"/>
<dbReference type="Proteomes" id="UP001273350">
    <property type="component" value="Unassembled WGS sequence"/>
</dbReference>
<dbReference type="InterPro" id="IPR016161">
    <property type="entry name" value="Ald_DH/histidinol_DH"/>
</dbReference>
<dbReference type="InterPro" id="IPR015590">
    <property type="entry name" value="Aldehyde_DH_dom"/>
</dbReference>
<evidence type="ECO:0000313" key="2">
    <source>
        <dbReference type="EMBL" id="MDX6192111.1"/>
    </source>
</evidence>
<dbReference type="PANTHER" id="PTHR43217:SF2">
    <property type="entry name" value="SUCCINATE-SEMIALDEHYDE DEHYDROGENASE [NADP(+)]"/>
    <property type="match status" value="1"/>
</dbReference>
<protein>
    <submittedName>
        <fullName evidence="2">Aldehyde dehydrogenase family protein</fullName>
    </submittedName>
</protein>
<name>A0ABU4RHR9_9FLAO</name>
<dbReference type="Pfam" id="PF00171">
    <property type="entry name" value="Aldedh"/>
    <property type="match status" value="1"/>
</dbReference>
<dbReference type="InterPro" id="IPR047110">
    <property type="entry name" value="GABD/Sad-like"/>
</dbReference>
<dbReference type="SUPFAM" id="SSF53720">
    <property type="entry name" value="ALDH-like"/>
    <property type="match status" value="1"/>
</dbReference>
<evidence type="ECO:0000313" key="3">
    <source>
        <dbReference type="Proteomes" id="UP001273350"/>
    </source>
</evidence>
<organism evidence="2 3">
    <name type="scientific">Flavobacterium cupriresistens</name>
    <dbReference type="NCBI Taxonomy" id="2893885"/>
    <lineage>
        <taxon>Bacteria</taxon>
        <taxon>Pseudomonadati</taxon>
        <taxon>Bacteroidota</taxon>
        <taxon>Flavobacteriia</taxon>
        <taxon>Flavobacteriales</taxon>
        <taxon>Flavobacteriaceae</taxon>
        <taxon>Flavobacterium</taxon>
    </lineage>
</organism>
<feature type="domain" description="Aldehyde dehydrogenase" evidence="1">
    <location>
        <begin position="5"/>
        <end position="181"/>
    </location>
</feature>
<sequence length="195" mass="21562">MMPTIDEAIESAVNGRMWNAGQVCTSSKRIIVKESIGGFIFGKSQSEFDSIKARDPMSPETTLAPLSSEKVVEVLIKQVRQAVKEGATLLLGGKRIDRKGAFMEPTLLTNIKLGNFTYIEEIFGPVFMFYRVKNEDEAVALANANNFGLGRSVFSGDEKRALNVARQIETGMVYINHLTGITVQKKLQDYPCSFS</sequence>
<gene>
    <name evidence="2" type="ORF">SGQ83_22420</name>
</gene>
<evidence type="ECO:0000259" key="1">
    <source>
        <dbReference type="Pfam" id="PF00171"/>
    </source>
</evidence>
<dbReference type="Gene3D" id="3.40.309.10">
    <property type="entry name" value="Aldehyde Dehydrogenase, Chain A, domain 2"/>
    <property type="match status" value="1"/>
</dbReference>
<accession>A0ABU4RHR9</accession>
<reference evidence="2 3" key="1">
    <citation type="submission" date="2023-11" db="EMBL/GenBank/DDBJ databases">
        <title>Unpublished Manusciprt.</title>
        <authorList>
            <person name="Saticioglu I.B."/>
            <person name="Ay H."/>
            <person name="Ajmi N."/>
            <person name="Altun S."/>
            <person name="Duman M."/>
        </authorList>
    </citation>
    <scope>NUCLEOTIDE SEQUENCE [LARGE SCALE GENOMIC DNA]</scope>
    <source>
        <strain evidence="2 3">Fl-318</strain>
    </source>
</reference>
<keyword evidence="3" id="KW-1185">Reference proteome</keyword>
<dbReference type="EMBL" id="JAWXVI010000021">
    <property type="protein sequence ID" value="MDX6192111.1"/>
    <property type="molecule type" value="Genomic_DNA"/>
</dbReference>
<dbReference type="PANTHER" id="PTHR43217">
    <property type="entry name" value="SUCCINATE SEMIALDEHYDE DEHYDROGENASE [NAD(P)+] SAD"/>
    <property type="match status" value="1"/>
</dbReference>